<evidence type="ECO:0000313" key="1">
    <source>
        <dbReference type="EMBL" id="SCF13210.1"/>
    </source>
</evidence>
<sequence length="98" mass="10931">MGAEQRAQHHRPARLAWQAWAARLAWADTVAWAARLAWADTVAWAARLAWADTVAWAARLAWADTVAWAARLAWAVRVVPLAWAGHPDRPPSIFCWPG</sequence>
<dbReference type="AlphaFoldDB" id="A0A1C4XXL8"/>
<accession>A0A1C4XXL8</accession>
<evidence type="ECO:0000313" key="2">
    <source>
        <dbReference type="Proteomes" id="UP000198224"/>
    </source>
</evidence>
<dbReference type="Proteomes" id="UP000198224">
    <property type="component" value="Chromosome I"/>
</dbReference>
<dbReference type="EMBL" id="LT607409">
    <property type="protein sequence ID" value="SCF13210.1"/>
    <property type="molecule type" value="Genomic_DNA"/>
</dbReference>
<organism evidence="1 2">
    <name type="scientific">Micromonospora chokoriensis</name>
    <dbReference type="NCBI Taxonomy" id="356851"/>
    <lineage>
        <taxon>Bacteria</taxon>
        <taxon>Bacillati</taxon>
        <taxon>Actinomycetota</taxon>
        <taxon>Actinomycetes</taxon>
        <taxon>Micromonosporales</taxon>
        <taxon>Micromonosporaceae</taxon>
        <taxon>Micromonospora</taxon>
    </lineage>
</organism>
<gene>
    <name evidence="1" type="ORF">GA0070612_4063</name>
</gene>
<name>A0A1C4XXL8_9ACTN</name>
<proteinExistence type="predicted"/>
<reference evidence="2" key="1">
    <citation type="submission" date="2016-06" db="EMBL/GenBank/DDBJ databases">
        <authorList>
            <person name="Varghese N."/>
            <person name="Submissions Spin"/>
        </authorList>
    </citation>
    <scope>NUCLEOTIDE SEQUENCE [LARGE SCALE GENOMIC DNA]</scope>
    <source>
        <strain evidence="2">DSM 45160</strain>
    </source>
</reference>
<dbReference type="RefSeq" id="WP_157742555.1">
    <property type="nucleotide sequence ID" value="NZ_LT607409.1"/>
</dbReference>
<keyword evidence="2" id="KW-1185">Reference proteome</keyword>
<protein>
    <submittedName>
        <fullName evidence="1">Uncharacterized protein</fullName>
    </submittedName>
</protein>